<keyword evidence="2 7" id="KW-0812">Transmembrane</keyword>
<dbReference type="GO" id="GO:0016020">
    <property type="term" value="C:membrane"/>
    <property type="evidence" value="ECO:0007669"/>
    <property type="project" value="UniProtKB-SubCell"/>
</dbReference>
<feature type="region of interest" description="Disordered" evidence="6">
    <location>
        <begin position="487"/>
        <end position="509"/>
    </location>
</feature>
<comment type="caution">
    <text evidence="9">The sequence shown here is derived from an EMBL/GenBank/DDBJ whole genome shotgun (WGS) entry which is preliminary data.</text>
</comment>
<evidence type="ECO:0000256" key="2">
    <source>
        <dbReference type="ARBA" id="ARBA00022692"/>
    </source>
</evidence>
<feature type="coiled-coil region" evidence="5">
    <location>
        <begin position="253"/>
        <end position="283"/>
    </location>
</feature>
<evidence type="ECO:0000256" key="1">
    <source>
        <dbReference type="ARBA" id="ARBA00004370"/>
    </source>
</evidence>
<feature type="compositionally biased region" description="Polar residues" evidence="6">
    <location>
        <begin position="348"/>
        <end position="361"/>
    </location>
</feature>
<feature type="compositionally biased region" description="Basic and acidic residues" evidence="6">
    <location>
        <begin position="185"/>
        <end position="203"/>
    </location>
</feature>
<dbReference type="PANTHER" id="PTHR31422">
    <property type="entry name" value="BNAANNG28530D PROTEIN"/>
    <property type="match status" value="1"/>
</dbReference>
<name>A0A833VGV2_9POAL</name>
<feature type="compositionally biased region" description="Basic residues" evidence="6">
    <location>
        <begin position="497"/>
        <end position="509"/>
    </location>
</feature>
<dbReference type="Proteomes" id="UP000623129">
    <property type="component" value="Unassembled WGS sequence"/>
</dbReference>
<reference evidence="9" key="1">
    <citation type="submission" date="2020-01" db="EMBL/GenBank/DDBJ databases">
        <title>Genome sequence of Kobresia littledalei, the first chromosome-level genome in the family Cyperaceae.</title>
        <authorList>
            <person name="Qu G."/>
        </authorList>
    </citation>
    <scope>NUCLEOTIDE SEQUENCE</scope>
    <source>
        <strain evidence="9">C.B.Clarke</strain>
        <tissue evidence="9">Leaf</tissue>
    </source>
</reference>
<feature type="compositionally biased region" description="Basic and acidic residues" evidence="6">
    <location>
        <begin position="335"/>
        <end position="345"/>
    </location>
</feature>
<gene>
    <name evidence="9" type="ORF">FCM35_KLT12490</name>
</gene>
<feature type="region of interest" description="Disordered" evidence="6">
    <location>
        <begin position="330"/>
        <end position="365"/>
    </location>
</feature>
<proteinExistence type="predicted"/>
<feature type="region of interest" description="Disordered" evidence="6">
    <location>
        <begin position="396"/>
        <end position="420"/>
    </location>
</feature>
<protein>
    <submittedName>
        <fullName evidence="9">Myosin-binding protein 2</fullName>
    </submittedName>
</protein>
<accession>A0A833VGV2</accession>
<sequence>MPSPSSPLLPLDSRIEPLLLSLSISLQKMASCRAIHRWSLRSLIGAFLDLCLAYLFLCAASLVFLASKFLSFFYLSLPCPCNGLFGHPDPAICVQSLLVDQPTARIQAVHNRVRTLSPFDGDAVSEGRELSVQLGDANEGRNRSRSSSVRGYNVNSRLTPLHIELEEVDREVELGSGSISGNSSGERELDINSDSEDSHDSSLYETKLKQEGPEIDLATTIQTLKQALEKERLARTGLTLELEKERNASSSAADEAMAMILRLQKEKSEIEIEARQYKRMTEEKSVFDLEEMEILKEIIIRREMENLALEKELEECHKLIDVTHLSGEDINGEIRQPDRDSKPDTESLDNQDINTSNSNEVLTLEGHEERDVLVYDVHVVDDEADKITEMPPVPELAKASKGKETQRGLGSRNKTATENLRRNSEPAVYIEKFKLENEVEMLRKRLKLIQKEREKLGFTVDQNKGTEASQLRILEEISRQLKEIKISTETGQSSRHVSVHHQSKAKHGR</sequence>
<dbReference type="GO" id="GO:0080115">
    <property type="term" value="F:myosin XI tail binding"/>
    <property type="evidence" value="ECO:0007669"/>
    <property type="project" value="UniProtKB-ARBA"/>
</dbReference>
<evidence type="ECO:0000313" key="10">
    <source>
        <dbReference type="Proteomes" id="UP000623129"/>
    </source>
</evidence>
<keyword evidence="3 7" id="KW-1133">Transmembrane helix</keyword>
<evidence type="ECO:0000256" key="4">
    <source>
        <dbReference type="ARBA" id="ARBA00023136"/>
    </source>
</evidence>
<keyword evidence="4 7" id="KW-0472">Membrane</keyword>
<evidence type="ECO:0000256" key="3">
    <source>
        <dbReference type="ARBA" id="ARBA00022989"/>
    </source>
</evidence>
<evidence type="ECO:0000259" key="8">
    <source>
        <dbReference type="PROSITE" id="PS51775"/>
    </source>
</evidence>
<dbReference type="EMBL" id="SWLB01000023">
    <property type="protein sequence ID" value="KAF3323759.1"/>
    <property type="molecule type" value="Genomic_DNA"/>
</dbReference>
<dbReference type="AlphaFoldDB" id="A0A833VGV2"/>
<feature type="compositionally biased region" description="Low complexity" evidence="6">
    <location>
        <begin position="175"/>
        <end position="184"/>
    </location>
</feature>
<feature type="region of interest" description="Disordered" evidence="6">
    <location>
        <begin position="174"/>
        <end position="203"/>
    </location>
</feature>
<keyword evidence="10" id="KW-1185">Reference proteome</keyword>
<evidence type="ECO:0000313" key="9">
    <source>
        <dbReference type="EMBL" id="KAF3323759.1"/>
    </source>
</evidence>
<organism evidence="9 10">
    <name type="scientific">Carex littledalei</name>
    <dbReference type="NCBI Taxonomy" id="544730"/>
    <lineage>
        <taxon>Eukaryota</taxon>
        <taxon>Viridiplantae</taxon>
        <taxon>Streptophyta</taxon>
        <taxon>Embryophyta</taxon>
        <taxon>Tracheophyta</taxon>
        <taxon>Spermatophyta</taxon>
        <taxon>Magnoliopsida</taxon>
        <taxon>Liliopsida</taxon>
        <taxon>Poales</taxon>
        <taxon>Cyperaceae</taxon>
        <taxon>Cyperoideae</taxon>
        <taxon>Cariceae</taxon>
        <taxon>Carex</taxon>
        <taxon>Carex subgen. Euthyceras</taxon>
    </lineage>
</organism>
<evidence type="ECO:0000256" key="7">
    <source>
        <dbReference type="SAM" id="Phobius"/>
    </source>
</evidence>
<feature type="transmembrane region" description="Helical" evidence="7">
    <location>
        <begin position="43"/>
        <end position="66"/>
    </location>
</feature>
<evidence type="ECO:0000256" key="6">
    <source>
        <dbReference type="SAM" id="MobiDB-lite"/>
    </source>
</evidence>
<dbReference type="InterPro" id="IPR007656">
    <property type="entry name" value="GTD-bd"/>
</dbReference>
<keyword evidence="5" id="KW-0175">Coiled coil</keyword>
<feature type="domain" description="GTD-binding" evidence="8">
    <location>
        <begin position="219"/>
        <end position="317"/>
    </location>
</feature>
<evidence type="ECO:0000256" key="5">
    <source>
        <dbReference type="SAM" id="Coils"/>
    </source>
</evidence>
<comment type="subcellular location">
    <subcellularLocation>
        <location evidence="1">Membrane</location>
    </subcellularLocation>
</comment>
<dbReference type="PANTHER" id="PTHR31422:SF3">
    <property type="entry name" value="GTD-BINDING DOMAIN-CONTAINING PROTEIN"/>
    <property type="match status" value="1"/>
</dbReference>
<dbReference type="Pfam" id="PF04576">
    <property type="entry name" value="Zein-binding"/>
    <property type="match status" value="1"/>
</dbReference>
<dbReference type="OrthoDB" id="661576at2759"/>
<dbReference type="PROSITE" id="PS51775">
    <property type="entry name" value="GTD_BINDING"/>
    <property type="match status" value="1"/>
</dbReference>